<dbReference type="InterPro" id="IPR037523">
    <property type="entry name" value="VOC_core"/>
</dbReference>
<dbReference type="InterPro" id="IPR029068">
    <property type="entry name" value="Glyas_Bleomycin-R_OHBP_Dase"/>
</dbReference>
<dbReference type="Pfam" id="PF00903">
    <property type="entry name" value="Glyoxalase"/>
    <property type="match status" value="1"/>
</dbReference>
<dbReference type="PANTHER" id="PTHR35006">
    <property type="entry name" value="GLYOXALASE FAMILY PROTEIN (AFU_ORTHOLOGUE AFUA_5G14830)"/>
    <property type="match status" value="1"/>
</dbReference>
<reference evidence="2 3" key="1">
    <citation type="submission" date="2018-06" db="EMBL/GenBank/DDBJ databases">
        <authorList>
            <consortium name="Pathogen Informatics"/>
            <person name="Doyle S."/>
        </authorList>
    </citation>
    <scope>NUCLEOTIDE SEQUENCE [LARGE SCALE GENOMIC DNA]</scope>
    <source>
        <strain evidence="2 3">NCTC12224</strain>
    </source>
</reference>
<dbReference type="CDD" id="cd07262">
    <property type="entry name" value="VOC_like"/>
    <property type="match status" value="1"/>
</dbReference>
<dbReference type="PROSITE" id="PS51819">
    <property type="entry name" value="VOC"/>
    <property type="match status" value="1"/>
</dbReference>
<evidence type="ECO:0000313" key="2">
    <source>
        <dbReference type="EMBL" id="SUN64020.1"/>
    </source>
</evidence>
<protein>
    <submittedName>
        <fullName evidence="2">Glyoxalase family protein</fullName>
    </submittedName>
</protein>
<dbReference type="EMBL" id="UHFN01000007">
    <property type="protein sequence ID" value="SUN64020.1"/>
    <property type="molecule type" value="Genomic_DNA"/>
</dbReference>
<accession>A0A380KIF2</accession>
<gene>
    <name evidence="2" type="ORF">NCTC12224_02746</name>
</gene>
<organism evidence="2 3">
    <name type="scientific">Streptococcus hyointestinalis</name>
    <dbReference type="NCBI Taxonomy" id="1337"/>
    <lineage>
        <taxon>Bacteria</taxon>
        <taxon>Bacillati</taxon>
        <taxon>Bacillota</taxon>
        <taxon>Bacilli</taxon>
        <taxon>Lactobacillales</taxon>
        <taxon>Streptococcaceae</taxon>
        <taxon>Streptococcus</taxon>
    </lineage>
</organism>
<dbReference type="PANTHER" id="PTHR35006:SF2">
    <property type="entry name" value="GLYOXALASE FAMILY PROTEIN (AFU_ORTHOLOGUE AFUA_5G14830)"/>
    <property type="match status" value="1"/>
</dbReference>
<dbReference type="Proteomes" id="UP000254924">
    <property type="component" value="Unassembled WGS sequence"/>
</dbReference>
<dbReference type="SUPFAM" id="SSF54593">
    <property type="entry name" value="Glyoxalase/Bleomycin resistance protein/Dihydroxybiphenyl dioxygenase"/>
    <property type="match status" value="1"/>
</dbReference>
<evidence type="ECO:0000259" key="1">
    <source>
        <dbReference type="PROSITE" id="PS51819"/>
    </source>
</evidence>
<feature type="domain" description="VOC" evidence="1">
    <location>
        <begin position="1"/>
        <end position="120"/>
    </location>
</feature>
<evidence type="ECO:0000313" key="3">
    <source>
        <dbReference type="Proteomes" id="UP000254924"/>
    </source>
</evidence>
<dbReference type="AlphaFoldDB" id="A0A380KIF2"/>
<sequence>MIDHFGIKVKDFTKSKDFYQKVLQPLGYQLAANFPQAASFVEPNDCDPMGDFWLNQGKAEPQYIAFHADTHAQVDAFYQAGLAAGAKSNGESGLRENYHPNYYAAYLIDPDGNNIEAVCHKERH</sequence>
<name>A0A380KIF2_9STRE</name>
<proteinExistence type="predicted"/>
<dbReference type="OrthoDB" id="9800322at2"/>
<dbReference type="InterPro" id="IPR004360">
    <property type="entry name" value="Glyas_Fos-R_dOase_dom"/>
</dbReference>
<dbReference type="Gene3D" id="3.10.180.10">
    <property type="entry name" value="2,3-Dihydroxybiphenyl 1,2-Dioxygenase, domain 1"/>
    <property type="match status" value="1"/>
</dbReference>
<keyword evidence="3" id="KW-1185">Reference proteome</keyword>